<keyword evidence="3" id="KW-0206">Cytoskeleton</keyword>
<reference evidence="9" key="2">
    <citation type="journal article" date="2017" name="Sci. Adv.">
        <title>A tail of two voltages: Proteomic comparison of the three electric organs of the electric eel.</title>
        <authorList>
            <person name="Traeger L.L."/>
            <person name="Sabat G."/>
            <person name="Barrett-Wilt G.A."/>
            <person name="Wells G.B."/>
            <person name="Sussman M.R."/>
        </authorList>
    </citation>
    <scope>NUCLEOTIDE SEQUENCE [LARGE SCALE GENOMIC DNA]</scope>
</reference>
<keyword evidence="4" id="KW-0966">Cell projection</keyword>
<comment type="subcellular location">
    <subcellularLocation>
        <location evidence="1">Cytoplasm</location>
        <location evidence="1">Cytoskeleton</location>
        <location evidence="1">Cilium axoneme</location>
    </subcellularLocation>
</comment>
<reference evidence="8" key="5">
    <citation type="submission" date="2025-09" db="UniProtKB">
        <authorList>
            <consortium name="Ensembl"/>
        </authorList>
    </citation>
    <scope>IDENTIFICATION</scope>
</reference>
<accession>A0A4W4F587</accession>
<evidence type="ECO:0000256" key="5">
    <source>
        <dbReference type="ARBA" id="ARBA00035661"/>
    </source>
</evidence>
<reference evidence="8" key="3">
    <citation type="submission" date="2020-05" db="EMBL/GenBank/DDBJ databases">
        <title>Electrophorus electricus (electric eel) genome, fEleEle1, primary haplotype.</title>
        <authorList>
            <person name="Myers G."/>
            <person name="Meyer A."/>
            <person name="Fedrigo O."/>
            <person name="Formenti G."/>
            <person name="Rhie A."/>
            <person name="Tracey A."/>
            <person name="Sims Y."/>
            <person name="Jarvis E.D."/>
        </authorList>
    </citation>
    <scope>NUCLEOTIDE SEQUENCE [LARGE SCALE GENOMIC DNA]</scope>
</reference>
<evidence type="ECO:0000256" key="1">
    <source>
        <dbReference type="ARBA" id="ARBA00004430"/>
    </source>
</evidence>
<gene>
    <name evidence="8" type="primary">FAM166C</name>
</gene>
<dbReference type="InterPro" id="IPR052329">
    <property type="entry name" value="CIMIP2C"/>
</dbReference>
<dbReference type="Pfam" id="PF10629">
    <property type="entry name" value="CMI2B-like"/>
    <property type="match status" value="1"/>
</dbReference>
<evidence type="ECO:0000313" key="8">
    <source>
        <dbReference type="Ensembl" id="ENSEEEP00000019337.2"/>
    </source>
</evidence>
<proteinExistence type="inferred from homology"/>
<feature type="domain" description="Ciliary microtubule inner protein 2A-C-like" evidence="7">
    <location>
        <begin position="21"/>
        <end position="85"/>
    </location>
</feature>
<sequence>MTFRGNGTLITHNNATYLPSSLMPGYCGHVPNAKFLYGDTFGNATIKYFQDFRCAAMASSASAYSKGGMFPSIYSNADTLVIAQRSMNRDRALNTPYWAPLVLQLAQKHRGNYNDQTGTLQPVPFFCLPLRDTNCLPPMKSMRPEGVCGYQTLPSGTRTTLDDCIMRDMRFNRR</sequence>
<dbReference type="Proteomes" id="UP000314983">
    <property type="component" value="Chromosome 3"/>
</dbReference>
<dbReference type="PANTHER" id="PTHR34924">
    <property type="entry name" value="UPF0573 PROTEIN C2ORF70"/>
    <property type="match status" value="1"/>
</dbReference>
<keyword evidence="9" id="KW-1185">Reference proteome</keyword>
<organism evidence="8 9">
    <name type="scientific">Electrophorus electricus</name>
    <name type="common">Electric eel</name>
    <name type="synonym">Gymnotus electricus</name>
    <dbReference type="NCBI Taxonomy" id="8005"/>
    <lineage>
        <taxon>Eukaryota</taxon>
        <taxon>Metazoa</taxon>
        <taxon>Chordata</taxon>
        <taxon>Craniata</taxon>
        <taxon>Vertebrata</taxon>
        <taxon>Euteleostomi</taxon>
        <taxon>Actinopterygii</taxon>
        <taxon>Neopterygii</taxon>
        <taxon>Teleostei</taxon>
        <taxon>Ostariophysi</taxon>
        <taxon>Gymnotiformes</taxon>
        <taxon>Gymnotoidei</taxon>
        <taxon>Gymnotidae</taxon>
        <taxon>Electrophorus</taxon>
    </lineage>
</organism>
<reference evidence="9" key="1">
    <citation type="journal article" date="2014" name="Science">
        <title>Nonhuman genetics. Genomic basis for the convergent evolution of electric organs.</title>
        <authorList>
            <person name="Gallant J.R."/>
            <person name="Traeger L.L."/>
            <person name="Volkening J.D."/>
            <person name="Moffett H."/>
            <person name="Chen P.H."/>
            <person name="Novina C.D."/>
            <person name="Phillips G.N.Jr."/>
            <person name="Anand R."/>
            <person name="Wells G.B."/>
            <person name="Pinch M."/>
            <person name="Guth R."/>
            <person name="Unguez G.A."/>
            <person name="Albert J.S."/>
            <person name="Zakon H.H."/>
            <person name="Samanta M.P."/>
            <person name="Sussman M.R."/>
        </authorList>
    </citation>
    <scope>NUCLEOTIDE SEQUENCE [LARGE SCALE GENOMIC DNA]</scope>
</reference>
<evidence type="ECO:0000256" key="6">
    <source>
        <dbReference type="ARBA" id="ARBA00041160"/>
    </source>
</evidence>
<reference evidence="8" key="4">
    <citation type="submission" date="2025-08" db="UniProtKB">
        <authorList>
            <consortium name="Ensembl"/>
        </authorList>
    </citation>
    <scope>IDENTIFICATION</scope>
</reference>
<evidence type="ECO:0000256" key="4">
    <source>
        <dbReference type="ARBA" id="ARBA00023273"/>
    </source>
</evidence>
<dbReference type="GeneTree" id="ENSGT00940000166976"/>
<dbReference type="GO" id="GO:0005930">
    <property type="term" value="C:axoneme"/>
    <property type="evidence" value="ECO:0007669"/>
    <property type="project" value="UniProtKB-SubCell"/>
</dbReference>
<dbReference type="GO" id="GO:0015630">
    <property type="term" value="C:microtubule cytoskeleton"/>
    <property type="evidence" value="ECO:0007669"/>
    <property type="project" value="UniProtKB-ARBA"/>
</dbReference>
<dbReference type="OMA" id="RQKRDCY"/>
<name>A0A4W4F587_ELEEL</name>
<dbReference type="Ensembl" id="ENSEEET00000019549.2">
    <property type="protein sequence ID" value="ENSEEEP00000019337.2"/>
    <property type="gene ID" value="ENSEEEG00000009474.2"/>
</dbReference>
<protein>
    <recommendedName>
        <fullName evidence="6">Ciliary microtubule inner protein 2C</fullName>
    </recommendedName>
</protein>
<evidence type="ECO:0000313" key="9">
    <source>
        <dbReference type="Proteomes" id="UP000314983"/>
    </source>
</evidence>
<evidence type="ECO:0000256" key="2">
    <source>
        <dbReference type="ARBA" id="ARBA00022490"/>
    </source>
</evidence>
<evidence type="ECO:0000256" key="3">
    <source>
        <dbReference type="ARBA" id="ARBA00023212"/>
    </source>
</evidence>
<keyword evidence="2" id="KW-0963">Cytoplasm</keyword>
<dbReference type="AlphaFoldDB" id="A0A4W4F587"/>
<comment type="similarity">
    <text evidence="5">Belongs to the CIMIP2 family.</text>
</comment>
<evidence type="ECO:0000259" key="7">
    <source>
        <dbReference type="Pfam" id="PF10629"/>
    </source>
</evidence>
<dbReference type="InterPro" id="IPR018902">
    <property type="entry name" value="CMI2A-C-like_dom"/>
</dbReference>
<dbReference type="PANTHER" id="PTHR34924:SF1">
    <property type="entry name" value="PROTEIN FAM166C"/>
    <property type="match status" value="1"/>
</dbReference>